<dbReference type="EMBL" id="JAHUTI010058876">
    <property type="protein sequence ID" value="MED6250390.1"/>
    <property type="molecule type" value="Genomic_DNA"/>
</dbReference>
<evidence type="ECO:0000313" key="1">
    <source>
        <dbReference type="EMBL" id="MED6250390.1"/>
    </source>
</evidence>
<proteinExistence type="predicted"/>
<sequence length="69" mass="7841">SILTLSVCVSPETQHIYSDSSLMSSRYFKSKRPTPQQTQTQTCQEVAVQANETEEEHYYGNLAFLQGRP</sequence>
<keyword evidence="2" id="KW-1185">Reference proteome</keyword>
<reference evidence="1 2" key="1">
    <citation type="submission" date="2021-07" db="EMBL/GenBank/DDBJ databases">
        <authorList>
            <person name="Palmer J.M."/>
        </authorList>
    </citation>
    <scope>NUCLEOTIDE SEQUENCE [LARGE SCALE GENOMIC DNA]</scope>
    <source>
        <strain evidence="1 2">AT_MEX2019</strain>
        <tissue evidence="1">Muscle</tissue>
    </source>
</reference>
<feature type="non-terminal residue" evidence="1">
    <location>
        <position position="1"/>
    </location>
</feature>
<organism evidence="1 2">
    <name type="scientific">Ataeniobius toweri</name>
    <dbReference type="NCBI Taxonomy" id="208326"/>
    <lineage>
        <taxon>Eukaryota</taxon>
        <taxon>Metazoa</taxon>
        <taxon>Chordata</taxon>
        <taxon>Craniata</taxon>
        <taxon>Vertebrata</taxon>
        <taxon>Euteleostomi</taxon>
        <taxon>Actinopterygii</taxon>
        <taxon>Neopterygii</taxon>
        <taxon>Teleostei</taxon>
        <taxon>Neoteleostei</taxon>
        <taxon>Acanthomorphata</taxon>
        <taxon>Ovalentaria</taxon>
        <taxon>Atherinomorphae</taxon>
        <taxon>Cyprinodontiformes</taxon>
        <taxon>Goodeidae</taxon>
        <taxon>Ataeniobius</taxon>
    </lineage>
</organism>
<accession>A0ABU7BLF1</accession>
<protein>
    <submittedName>
        <fullName evidence="1">Uncharacterized protein</fullName>
    </submittedName>
</protein>
<evidence type="ECO:0000313" key="2">
    <source>
        <dbReference type="Proteomes" id="UP001345963"/>
    </source>
</evidence>
<comment type="caution">
    <text evidence="1">The sequence shown here is derived from an EMBL/GenBank/DDBJ whole genome shotgun (WGS) entry which is preliminary data.</text>
</comment>
<gene>
    <name evidence="1" type="ORF">ATANTOWER_032653</name>
</gene>
<name>A0ABU7BLF1_9TELE</name>
<dbReference type="Proteomes" id="UP001345963">
    <property type="component" value="Unassembled WGS sequence"/>
</dbReference>